<dbReference type="Pfam" id="PF00486">
    <property type="entry name" value="Trans_reg_C"/>
    <property type="match status" value="1"/>
</dbReference>
<dbReference type="FunFam" id="1.10.10.10:FF:000018">
    <property type="entry name" value="DNA-binding response regulator ResD"/>
    <property type="match status" value="1"/>
</dbReference>
<dbReference type="InterPro" id="IPR011006">
    <property type="entry name" value="CheY-like_superfamily"/>
</dbReference>
<dbReference type="GO" id="GO:0005829">
    <property type="term" value="C:cytosol"/>
    <property type="evidence" value="ECO:0007669"/>
    <property type="project" value="TreeGrafter"/>
</dbReference>
<evidence type="ECO:0000313" key="13">
    <source>
        <dbReference type="Proteomes" id="UP000516160"/>
    </source>
</evidence>
<dbReference type="PANTHER" id="PTHR48111">
    <property type="entry name" value="REGULATOR OF RPOS"/>
    <property type="match status" value="1"/>
</dbReference>
<evidence type="ECO:0000256" key="4">
    <source>
        <dbReference type="ARBA" id="ARBA00023015"/>
    </source>
</evidence>
<dbReference type="Proteomes" id="UP000516160">
    <property type="component" value="Chromosome"/>
</dbReference>
<dbReference type="RefSeq" id="WP_213165805.1">
    <property type="nucleotide sequence ID" value="NZ_CP058559.1"/>
</dbReference>
<feature type="domain" description="Response regulatory" evidence="10">
    <location>
        <begin position="6"/>
        <end position="119"/>
    </location>
</feature>
<protein>
    <recommendedName>
        <fullName evidence="1">Stage 0 sporulation protein A homolog</fullName>
    </recommendedName>
</protein>
<evidence type="ECO:0000256" key="8">
    <source>
        <dbReference type="PROSITE-ProRule" id="PRU00169"/>
    </source>
</evidence>
<keyword evidence="13" id="KW-1185">Reference proteome</keyword>
<dbReference type="AlphaFoldDB" id="A0A7G9W9T0"/>
<dbReference type="PANTHER" id="PTHR48111:SF2">
    <property type="entry name" value="RESPONSE REGULATOR SAER"/>
    <property type="match status" value="1"/>
</dbReference>
<dbReference type="InterPro" id="IPR036388">
    <property type="entry name" value="WH-like_DNA-bd_sf"/>
</dbReference>
<evidence type="ECO:0000256" key="3">
    <source>
        <dbReference type="ARBA" id="ARBA00023012"/>
    </source>
</evidence>
<dbReference type="Gene3D" id="1.10.10.10">
    <property type="entry name" value="Winged helix-like DNA-binding domain superfamily/Winged helix DNA-binding domain"/>
    <property type="match status" value="1"/>
</dbReference>
<dbReference type="Gene3D" id="6.10.250.690">
    <property type="match status" value="1"/>
</dbReference>
<comment type="function">
    <text evidence="7">May play the central regulatory role in sporulation. It may be an element of the effector pathway responsible for the activation of sporulation genes in response to nutritional stress. Spo0A may act in concert with spo0H (a sigma factor) to control the expression of some genes that are critical to the sporulation process.</text>
</comment>
<dbReference type="PROSITE" id="PS50110">
    <property type="entry name" value="RESPONSE_REGULATORY"/>
    <property type="match status" value="1"/>
</dbReference>
<dbReference type="GO" id="GO:0032993">
    <property type="term" value="C:protein-DNA complex"/>
    <property type="evidence" value="ECO:0007669"/>
    <property type="project" value="TreeGrafter"/>
</dbReference>
<evidence type="ECO:0000256" key="7">
    <source>
        <dbReference type="ARBA" id="ARBA00024867"/>
    </source>
</evidence>
<dbReference type="InterPro" id="IPR001867">
    <property type="entry name" value="OmpR/PhoB-type_DNA-bd"/>
</dbReference>
<dbReference type="SMART" id="SM00448">
    <property type="entry name" value="REC"/>
    <property type="match status" value="1"/>
</dbReference>
<feature type="DNA-binding region" description="OmpR/PhoB-type" evidence="9">
    <location>
        <begin position="132"/>
        <end position="231"/>
    </location>
</feature>
<name>A0A7G9W9T0_ALKCA</name>
<dbReference type="CDD" id="cd00383">
    <property type="entry name" value="trans_reg_C"/>
    <property type="match status" value="1"/>
</dbReference>
<evidence type="ECO:0000313" key="12">
    <source>
        <dbReference type="EMBL" id="QNO15442.1"/>
    </source>
</evidence>
<proteinExistence type="predicted"/>
<accession>A0A7G9W9T0</accession>
<keyword evidence="2 8" id="KW-0597">Phosphoprotein</keyword>
<feature type="modified residue" description="4-aspartylphosphate" evidence="8">
    <location>
        <position position="55"/>
    </location>
</feature>
<keyword evidence="3" id="KW-0902">Two-component regulatory system</keyword>
<evidence type="ECO:0000256" key="2">
    <source>
        <dbReference type="ARBA" id="ARBA00022553"/>
    </source>
</evidence>
<dbReference type="GO" id="GO:0000156">
    <property type="term" value="F:phosphorelay response regulator activity"/>
    <property type="evidence" value="ECO:0007669"/>
    <property type="project" value="TreeGrafter"/>
</dbReference>
<sequence>MNDKINILVVEDDLDINKLLCKILERQGYNVIPAFSGSEAKLCLEHYNFQIMLLDLMLPGTTGEEIIPYLRTHSNIPIIVISAKIAQESKIGVLKLGADDFINKPFDINEVLARIEAQLRRYIHFSQVKAVTNIISHKNLILNRESLEVSVFGKLIPLTVKEFAILELIIKHPKKVFTKANIFEAVWKDPYLGDDNTVNVHISNLRSKLTKADPTTEYIQTIWGIGFKIKE</sequence>
<dbReference type="SMART" id="SM00862">
    <property type="entry name" value="Trans_reg_C"/>
    <property type="match status" value="1"/>
</dbReference>
<feature type="domain" description="OmpR/PhoB-type" evidence="11">
    <location>
        <begin position="132"/>
        <end position="231"/>
    </location>
</feature>
<keyword evidence="6" id="KW-0804">Transcription</keyword>
<dbReference type="InterPro" id="IPR039420">
    <property type="entry name" value="WalR-like"/>
</dbReference>
<reference evidence="12 13" key="1">
    <citation type="submission" date="2020-07" db="EMBL/GenBank/DDBJ databases">
        <title>Alkalicella. sp. LB2 genome.</title>
        <authorList>
            <person name="Postec A."/>
            <person name="Quemeneur M."/>
        </authorList>
    </citation>
    <scope>NUCLEOTIDE SEQUENCE [LARGE SCALE GENOMIC DNA]</scope>
    <source>
        <strain evidence="12 13">LB2</strain>
    </source>
</reference>
<evidence type="ECO:0000256" key="1">
    <source>
        <dbReference type="ARBA" id="ARBA00018672"/>
    </source>
</evidence>
<dbReference type="EMBL" id="CP058559">
    <property type="protein sequence ID" value="QNO15442.1"/>
    <property type="molecule type" value="Genomic_DNA"/>
</dbReference>
<evidence type="ECO:0000259" key="10">
    <source>
        <dbReference type="PROSITE" id="PS50110"/>
    </source>
</evidence>
<evidence type="ECO:0000256" key="6">
    <source>
        <dbReference type="ARBA" id="ARBA00023163"/>
    </source>
</evidence>
<dbReference type="GO" id="GO:0006355">
    <property type="term" value="P:regulation of DNA-templated transcription"/>
    <property type="evidence" value="ECO:0007669"/>
    <property type="project" value="InterPro"/>
</dbReference>
<gene>
    <name evidence="12" type="ORF">HYG86_12040</name>
</gene>
<dbReference type="KEGG" id="acae:HYG86_12040"/>
<dbReference type="SUPFAM" id="SSF52172">
    <property type="entry name" value="CheY-like"/>
    <property type="match status" value="1"/>
</dbReference>
<evidence type="ECO:0000256" key="5">
    <source>
        <dbReference type="ARBA" id="ARBA00023125"/>
    </source>
</evidence>
<dbReference type="GO" id="GO:0000976">
    <property type="term" value="F:transcription cis-regulatory region binding"/>
    <property type="evidence" value="ECO:0007669"/>
    <property type="project" value="TreeGrafter"/>
</dbReference>
<dbReference type="Pfam" id="PF00072">
    <property type="entry name" value="Response_reg"/>
    <property type="match status" value="1"/>
</dbReference>
<keyword evidence="5 9" id="KW-0238">DNA-binding</keyword>
<dbReference type="Gene3D" id="3.40.50.2300">
    <property type="match status" value="1"/>
</dbReference>
<organism evidence="12 13">
    <name type="scientific">Alkalicella caledoniensis</name>
    <dbReference type="NCBI Taxonomy" id="2731377"/>
    <lineage>
        <taxon>Bacteria</taxon>
        <taxon>Bacillati</taxon>
        <taxon>Bacillota</taxon>
        <taxon>Clostridia</taxon>
        <taxon>Eubacteriales</taxon>
        <taxon>Proteinivoracaceae</taxon>
        <taxon>Alkalicella</taxon>
    </lineage>
</organism>
<evidence type="ECO:0000256" key="9">
    <source>
        <dbReference type="PROSITE-ProRule" id="PRU01091"/>
    </source>
</evidence>
<evidence type="ECO:0000259" key="11">
    <source>
        <dbReference type="PROSITE" id="PS51755"/>
    </source>
</evidence>
<dbReference type="PROSITE" id="PS51755">
    <property type="entry name" value="OMPR_PHOB"/>
    <property type="match status" value="1"/>
</dbReference>
<keyword evidence="4" id="KW-0805">Transcription regulation</keyword>
<dbReference type="InterPro" id="IPR001789">
    <property type="entry name" value="Sig_transdc_resp-reg_receiver"/>
</dbReference>